<accession>A0A7T0M417</accession>
<evidence type="ECO:0000313" key="2">
    <source>
        <dbReference type="EMBL" id="QPL15616.1"/>
    </source>
</evidence>
<dbReference type="GO" id="GO:0008137">
    <property type="term" value="F:NADH dehydrogenase (ubiquinone) activity"/>
    <property type="evidence" value="ECO:0007669"/>
    <property type="project" value="UniProtKB-UniRule"/>
</dbReference>
<keyword evidence="1" id="KW-0813">Transport</keyword>
<keyword evidence="1" id="KW-1133">Transmembrane helix</keyword>
<gene>
    <name evidence="2" type="primary">nad6</name>
</gene>
<proteinExistence type="inferred from homology"/>
<dbReference type="Gene3D" id="1.20.120.1200">
    <property type="entry name" value="NADH-ubiquinone/plastoquinone oxidoreductase chain 6, subunit NuoJ"/>
    <property type="match status" value="1"/>
</dbReference>
<dbReference type="InterPro" id="IPR001457">
    <property type="entry name" value="NADH_UbQ/plastoQ_OxRdtase_su6"/>
</dbReference>
<keyword evidence="1" id="KW-0812">Transmembrane</keyword>
<keyword evidence="1" id="KW-0679">Respiratory chain</keyword>
<keyword evidence="1" id="KW-1278">Translocase</keyword>
<keyword evidence="1" id="KW-0520">NAD</keyword>
<feature type="transmembrane region" description="Helical" evidence="1">
    <location>
        <begin position="27"/>
        <end position="44"/>
    </location>
</feature>
<sequence>MILIFLYLFTICSSLFTVCVSNPINSVLYLIAVFFYTSIIFLFINVDFLAYLFIMIYVGAIAVLFLFIVMMLNINKIERDHSVYLTIGGVILLFYFFEFFFACFYYELIYIPNLFASNINQFEFFSLSFSDESSRFIIIKLIGYILYKEYFLLTIYSSLLLFVSMVGSVFLTNNKYGFSMRKQDFQLNRDQHLFHTFMY</sequence>
<protein>
    <recommendedName>
        <fullName evidence="1">NADH-ubiquinone oxidoreductase chain 6</fullName>
        <ecNumber evidence="1">7.1.1.2</ecNumber>
    </recommendedName>
</protein>
<dbReference type="GeneID" id="63660916"/>
<keyword evidence="1" id="KW-0249">Electron transport</keyword>
<feature type="transmembrane region" description="Helical" evidence="1">
    <location>
        <begin position="84"/>
        <end position="106"/>
    </location>
</feature>
<dbReference type="PANTHER" id="PTHR33269">
    <property type="entry name" value="NADH-UBIQUINONE OXIDOREDUCTASE CHAIN 6"/>
    <property type="match status" value="1"/>
</dbReference>
<dbReference type="InterPro" id="IPR042106">
    <property type="entry name" value="Nuo/plastoQ_OxRdtase_6_NuoJ"/>
</dbReference>
<reference evidence="2" key="1">
    <citation type="journal article" date="2021" name="Genome Biol.">
        <title>Evolutionary history of mitochondrial genomes in Discoba, including the extreme halophile Pleurostomum flabellatum (Heterolobosea).</title>
        <authorList>
            <person name="Ettahi K."/>
            <person name="Lhee D.H."/>
            <person name="Sung J.Y."/>
            <person name="Simpson A.G.B."/>
            <person name="Park J.S."/>
            <person name="Yoon H.S."/>
        </authorList>
    </citation>
    <scope>NUCLEOTIDE SEQUENCE</scope>
</reference>
<dbReference type="RefSeq" id="YP_010049272.1">
    <property type="nucleotide sequence ID" value="NC_054363.1"/>
</dbReference>
<comment type="similarity">
    <text evidence="1">Belongs to the complex I subunit 6 family.</text>
</comment>
<dbReference type="EC" id="7.1.1.2" evidence="1"/>
<evidence type="ECO:0000256" key="1">
    <source>
        <dbReference type="RuleBase" id="RU004430"/>
    </source>
</evidence>
<keyword evidence="1" id="KW-0830">Ubiquinone</keyword>
<dbReference type="PANTHER" id="PTHR33269:SF17">
    <property type="entry name" value="NADH-UBIQUINONE OXIDOREDUCTASE CHAIN 6"/>
    <property type="match status" value="1"/>
</dbReference>
<geneLocation type="mitochondrion" evidence="2"/>
<comment type="function">
    <text evidence="1">Core subunit of the mitochondrial membrane respiratory chain NADH dehydrogenase (Complex I) which catalyzes electron transfer from NADH through the respiratory chain, using ubiquinone as an electron acceptor. Essential for the catalytic activity and assembly of complex I.</text>
</comment>
<dbReference type="EMBL" id="MT843578">
    <property type="protein sequence ID" value="QPL15616.1"/>
    <property type="molecule type" value="Genomic_DNA"/>
</dbReference>
<feature type="transmembrane region" description="Helical" evidence="1">
    <location>
        <begin position="150"/>
        <end position="171"/>
    </location>
</feature>
<comment type="subcellular location">
    <subcellularLocation>
        <location evidence="1">Mitochondrion membrane</location>
        <topology evidence="1">Multi-pass membrane protein</topology>
    </subcellularLocation>
</comment>
<feature type="transmembrane region" description="Helical" evidence="1">
    <location>
        <begin position="51"/>
        <end position="72"/>
    </location>
</feature>
<dbReference type="GO" id="GO:0031966">
    <property type="term" value="C:mitochondrial membrane"/>
    <property type="evidence" value="ECO:0007669"/>
    <property type="project" value="UniProtKB-SubCell"/>
</dbReference>
<comment type="catalytic activity">
    <reaction evidence="1">
        <text>a ubiquinone + NADH + 5 H(+)(in) = a ubiquinol + NAD(+) + 4 H(+)(out)</text>
        <dbReference type="Rhea" id="RHEA:29091"/>
        <dbReference type="Rhea" id="RHEA-COMP:9565"/>
        <dbReference type="Rhea" id="RHEA-COMP:9566"/>
        <dbReference type="ChEBI" id="CHEBI:15378"/>
        <dbReference type="ChEBI" id="CHEBI:16389"/>
        <dbReference type="ChEBI" id="CHEBI:17976"/>
        <dbReference type="ChEBI" id="CHEBI:57540"/>
        <dbReference type="ChEBI" id="CHEBI:57945"/>
        <dbReference type="EC" id="7.1.1.2"/>
    </reaction>
</comment>
<dbReference type="Pfam" id="PF00499">
    <property type="entry name" value="Oxidored_q3"/>
    <property type="match status" value="1"/>
</dbReference>
<dbReference type="AlphaFoldDB" id="A0A7T0M417"/>
<keyword evidence="1 2" id="KW-0496">Mitochondrion</keyword>
<name>A0A7T0M417_9EUKA</name>
<organism evidence="2">
    <name type="scientific">Pleurostomum flabellatum</name>
    <dbReference type="NCBI Taxonomy" id="405751"/>
    <lineage>
        <taxon>Eukaryota</taxon>
        <taxon>Discoba</taxon>
        <taxon>Heterolobosea</taxon>
        <taxon>Tulamoebidae</taxon>
        <taxon>Pleurostomum</taxon>
    </lineage>
</organism>
<keyword evidence="1" id="KW-0472">Membrane</keyword>